<organism evidence="1 2">
    <name type="scientific">Cryptococcus wingfieldii CBS 7118</name>
    <dbReference type="NCBI Taxonomy" id="1295528"/>
    <lineage>
        <taxon>Eukaryota</taxon>
        <taxon>Fungi</taxon>
        <taxon>Dikarya</taxon>
        <taxon>Basidiomycota</taxon>
        <taxon>Agaricomycotina</taxon>
        <taxon>Tremellomycetes</taxon>
        <taxon>Tremellales</taxon>
        <taxon>Cryptococcaceae</taxon>
        <taxon>Cryptococcus</taxon>
    </lineage>
</organism>
<gene>
    <name evidence="1" type="ORF">L198_02213</name>
</gene>
<dbReference type="EMBL" id="AWGH01000005">
    <property type="protein sequence ID" value="ODO03367.1"/>
    <property type="molecule type" value="Genomic_DNA"/>
</dbReference>
<dbReference type="RefSeq" id="XP_019033418.1">
    <property type="nucleotide sequence ID" value="XM_019174366.1"/>
</dbReference>
<dbReference type="GeneID" id="30191426"/>
<protein>
    <submittedName>
        <fullName evidence="1">Uncharacterized protein</fullName>
    </submittedName>
</protein>
<dbReference type="AlphaFoldDB" id="A0A1E3JTD8"/>
<sequence>MAGPPVMHHPDCLLEPAQYARRFLTALLGVPLATGDMKEGDTQGTLTLHFHENKDKDGNPSNRVFGVSSCHVLRKDTHNDYEQRGIFAPKEYVRMCSLRRFRHGLYEITDKITEHSFSARSLALQVAALQGKEGLDEEGARSLRWCLFRLGNEHEALTGLEALYHEIKSDWSDIKHADRTIGCIQHAKAVKVDQDGPCFTLDWAAFQVSEAKFGNQFEGNVATDDDKQGKRCFTVGKDGTTTGLKNGAGTESIELGIYDSGVRFARAFSGLGDSGALVWHIRDGKTKIVRQIRSGQNKGGSTRNYITYSTLGSSRSESASSMPTFTVPAGLLEGGPGGFKILPPLPAPCSCAKLLDIQVTYMGDMGNI</sequence>
<name>A0A1E3JTD8_9TREE</name>
<evidence type="ECO:0000313" key="2">
    <source>
        <dbReference type="Proteomes" id="UP000094819"/>
    </source>
</evidence>
<comment type="caution">
    <text evidence="1">The sequence shown here is derived from an EMBL/GenBank/DDBJ whole genome shotgun (WGS) entry which is preliminary data.</text>
</comment>
<reference evidence="1 2" key="1">
    <citation type="submission" date="2016-06" db="EMBL/GenBank/DDBJ databases">
        <title>Evolution of pathogenesis and genome organization in the Tremellales.</title>
        <authorList>
            <person name="Cuomo C."/>
            <person name="Litvintseva A."/>
            <person name="Heitman J."/>
            <person name="Chen Y."/>
            <person name="Sun S."/>
            <person name="Springer D."/>
            <person name="Dromer F."/>
            <person name="Young S."/>
            <person name="Zeng Q."/>
            <person name="Chapman S."/>
            <person name="Gujja S."/>
            <person name="Saif S."/>
            <person name="Birren B."/>
        </authorList>
    </citation>
    <scope>NUCLEOTIDE SEQUENCE [LARGE SCALE GENOMIC DNA]</scope>
    <source>
        <strain evidence="1 2">CBS 7118</strain>
    </source>
</reference>
<proteinExistence type="predicted"/>
<dbReference type="OrthoDB" id="5424209at2759"/>
<keyword evidence="2" id="KW-1185">Reference proteome</keyword>
<evidence type="ECO:0000313" key="1">
    <source>
        <dbReference type="EMBL" id="ODO03367.1"/>
    </source>
</evidence>
<dbReference type="Proteomes" id="UP000094819">
    <property type="component" value="Unassembled WGS sequence"/>
</dbReference>
<accession>A0A1E3JTD8</accession>